<feature type="region of interest" description="Disordered" evidence="3">
    <location>
        <begin position="1"/>
        <end position="25"/>
    </location>
</feature>
<feature type="region of interest" description="Disordered" evidence="3">
    <location>
        <begin position="433"/>
        <end position="493"/>
    </location>
</feature>
<feature type="non-terminal residue" evidence="6">
    <location>
        <position position="640"/>
    </location>
</feature>
<gene>
    <name evidence="6" type="ORF">Ctob_006957</name>
</gene>
<dbReference type="FunFam" id="1.10.10.60:FF:000010">
    <property type="entry name" value="Transcriptional activator Myb isoform A"/>
    <property type="match status" value="1"/>
</dbReference>
<dbReference type="PROSITE" id="PS51294">
    <property type="entry name" value="HTH_MYB"/>
    <property type="match status" value="2"/>
</dbReference>
<accession>A0A0M0K5B8</accession>
<feature type="domain" description="Myb-like" evidence="4">
    <location>
        <begin position="264"/>
        <end position="314"/>
    </location>
</feature>
<dbReference type="SUPFAM" id="SSF46689">
    <property type="entry name" value="Homeodomain-like"/>
    <property type="match status" value="1"/>
</dbReference>
<evidence type="ECO:0000313" key="6">
    <source>
        <dbReference type="EMBL" id="KOO33812.1"/>
    </source>
</evidence>
<feature type="compositionally biased region" description="Low complexity" evidence="3">
    <location>
        <begin position="568"/>
        <end position="577"/>
    </location>
</feature>
<evidence type="ECO:0000256" key="3">
    <source>
        <dbReference type="SAM" id="MobiDB-lite"/>
    </source>
</evidence>
<dbReference type="InterPro" id="IPR009057">
    <property type="entry name" value="Homeodomain-like_sf"/>
</dbReference>
<feature type="domain" description="HTH myb-type" evidence="5">
    <location>
        <begin position="269"/>
        <end position="318"/>
    </location>
</feature>
<evidence type="ECO:0000256" key="2">
    <source>
        <dbReference type="ARBA" id="ARBA00023125"/>
    </source>
</evidence>
<dbReference type="InterPro" id="IPR001005">
    <property type="entry name" value="SANT/Myb"/>
</dbReference>
<keyword evidence="1" id="KW-0677">Repeat</keyword>
<evidence type="ECO:0000313" key="7">
    <source>
        <dbReference type="Proteomes" id="UP000037460"/>
    </source>
</evidence>
<dbReference type="PANTHER" id="PTHR45614">
    <property type="entry name" value="MYB PROTEIN-RELATED"/>
    <property type="match status" value="1"/>
</dbReference>
<dbReference type="Gene3D" id="1.10.10.60">
    <property type="entry name" value="Homeodomain-like"/>
    <property type="match status" value="2"/>
</dbReference>
<dbReference type="GO" id="GO:0005634">
    <property type="term" value="C:nucleus"/>
    <property type="evidence" value="ECO:0007669"/>
    <property type="project" value="TreeGrafter"/>
</dbReference>
<feature type="domain" description="HTH myb-type" evidence="5">
    <location>
        <begin position="216"/>
        <end position="267"/>
    </location>
</feature>
<feature type="region of interest" description="Disordered" evidence="3">
    <location>
        <begin position="554"/>
        <end position="640"/>
    </location>
</feature>
<dbReference type="GO" id="GO:0000978">
    <property type="term" value="F:RNA polymerase II cis-regulatory region sequence-specific DNA binding"/>
    <property type="evidence" value="ECO:0007669"/>
    <property type="project" value="TreeGrafter"/>
</dbReference>
<sequence>MRRSARNQQAAMDAPDSESATESPHTIMYAAVPSVPLERPSAASTLLRPNTLTAFAPTAPRSTSRAPNFLSGAFDDQPSPIGTTKLDTLTMPSRNGLKRSLPSQSADLTLQAGSELQSVREANQPKQPKQQRKPRDRKQAGKSDPGEPDDDALVIPAAASAPTGSAGLPTAATTPHPAAGAADLEMAVAAMSDANAAGLIGGGDEDGLKTDNIEGRKGAWDVEEDAMLISLVQELGAKRWSLIAARMPGRIGKQCRERWHNHLNPSICKEAWSAEEDEIILRAHRLLGNRWAEIAKLLPGRTDNSIKNHWNSSVKRKAEARGHADGPASHESLMSLGVGADCSADDQHLLDVLRGLPAKSFSAGLLVSPLKLGEHADSRKAARRSAEPEGSARLFIARGERSPEGSPGGLFLEYDAASASLDDELLQQLLDKSQSGATADRSRPASMGTDPSKTLQRAFESACASPPTPTSGPRPAVGRSPLGGSGLVPRSPRSRYVDADSLAAEMLIRRRTSISVLRSMVCSPAADALLELACSPDRVGASAFASALRTSELASAPKGSGGRGGSLLDGMRLGSDDSGVERSVSRRMSGRMSDLAMGSFAPKRSRTDDSSRLHSGDEADSRSPNVAPNVDSRSPRGGHP</sequence>
<proteinExistence type="predicted"/>
<feature type="compositionally biased region" description="Polar residues" evidence="3">
    <location>
        <begin position="1"/>
        <end position="10"/>
    </location>
</feature>
<comment type="caution">
    <text evidence="6">The sequence shown here is derived from an EMBL/GenBank/DDBJ whole genome shotgun (WGS) entry which is preliminary data.</text>
</comment>
<dbReference type="InterPro" id="IPR050560">
    <property type="entry name" value="MYB_TF"/>
</dbReference>
<evidence type="ECO:0000259" key="5">
    <source>
        <dbReference type="PROSITE" id="PS51294"/>
    </source>
</evidence>
<feature type="domain" description="Myb-like" evidence="4">
    <location>
        <begin position="212"/>
        <end position="263"/>
    </location>
</feature>
<evidence type="ECO:0000259" key="4">
    <source>
        <dbReference type="PROSITE" id="PS50090"/>
    </source>
</evidence>
<feature type="compositionally biased region" description="Polar residues" evidence="3">
    <location>
        <begin position="80"/>
        <end position="93"/>
    </location>
</feature>
<name>A0A0M0K5B8_9EUKA</name>
<dbReference type="PROSITE" id="PS50090">
    <property type="entry name" value="MYB_LIKE"/>
    <property type="match status" value="2"/>
</dbReference>
<keyword evidence="7" id="KW-1185">Reference proteome</keyword>
<organism evidence="6 7">
    <name type="scientific">Chrysochromulina tobinii</name>
    <dbReference type="NCBI Taxonomy" id="1460289"/>
    <lineage>
        <taxon>Eukaryota</taxon>
        <taxon>Haptista</taxon>
        <taxon>Haptophyta</taxon>
        <taxon>Prymnesiophyceae</taxon>
        <taxon>Prymnesiales</taxon>
        <taxon>Chrysochromulinaceae</taxon>
        <taxon>Chrysochromulina</taxon>
    </lineage>
</organism>
<dbReference type="InterPro" id="IPR017930">
    <property type="entry name" value="Myb_dom"/>
</dbReference>
<reference evidence="7" key="1">
    <citation type="journal article" date="2015" name="PLoS Genet.">
        <title>Genome Sequence and Transcriptome Analyses of Chrysochromulina tobin: Metabolic Tools for Enhanced Algal Fitness in the Prominent Order Prymnesiales (Haptophyceae).</title>
        <authorList>
            <person name="Hovde B.T."/>
            <person name="Deodato C.R."/>
            <person name="Hunsperger H.M."/>
            <person name="Ryken S.A."/>
            <person name="Yost W."/>
            <person name="Jha R.K."/>
            <person name="Patterson J."/>
            <person name="Monnat R.J. Jr."/>
            <person name="Barlow S.B."/>
            <person name="Starkenburg S.R."/>
            <person name="Cattolico R.A."/>
        </authorList>
    </citation>
    <scope>NUCLEOTIDE SEQUENCE</scope>
    <source>
        <strain evidence="7">CCMP291</strain>
    </source>
</reference>
<dbReference type="AlphaFoldDB" id="A0A0M0K5B8"/>
<feature type="region of interest" description="Disordered" evidence="3">
    <location>
        <begin position="376"/>
        <end position="411"/>
    </location>
</feature>
<evidence type="ECO:0000256" key="1">
    <source>
        <dbReference type="ARBA" id="ARBA00022737"/>
    </source>
</evidence>
<dbReference type="SMART" id="SM00717">
    <property type="entry name" value="SANT"/>
    <property type="match status" value="2"/>
</dbReference>
<dbReference type="CDD" id="cd00167">
    <property type="entry name" value="SANT"/>
    <property type="match status" value="2"/>
</dbReference>
<protein>
    <submittedName>
        <fullName evidence="6">Myb-related protein a isoform 2</fullName>
    </submittedName>
</protein>
<feature type="region of interest" description="Disordered" evidence="3">
    <location>
        <begin position="54"/>
        <end position="152"/>
    </location>
</feature>
<dbReference type="OrthoDB" id="2143914at2759"/>
<dbReference type="EMBL" id="JWZX01001417">
    <property type="protein sequence ID" value="KOO33812.1"/>
    <property type="molecule type" value="Genomic_DNA"/>
</dbReference>
<dbReference type="GO" id="GO:0000981">
    <property type="term" value="F:DNA-binding transcription factor activity, RNA polymerase II-specific"/>
    <property type="evidence" value="ECO:0007669"/>
    <property type="project" value="TreeGrafter"/>
</dbReference>
<feature type="compositionally biased region" description="Polar residues" evidence="3">
    <location>
        <begin position="101"/>
        <end position="121"/>
    </location>
</feature>
<dbReference type="PANTHER" id="PTHR45614:SF274">
    <property type="entry name" value="MYB-LIKE DNA-BINDING PROTEIN"/>
    <property type="match status" value="1"/>
</dbReference>
<keyword evidence="2" id="KW-0238">DNA-binding</keyword>
<dbReference type="Proteomes" id="UP000037460">
    <property type="component" value="Unassembled WGS sequence"/>
</dbReference>
<feature type="compositionally biased region" description="Basic and acidic residues" evidence="3">
    <location>
        <begin position="605"/>
        <end position="621"/>
    </location>
</feature>
<dbReference type="Pfam" id="PF00249">
    <property type="entry name" value="Myb_DNA-binding"/>
    <property type="match status" value="2"/>
</dbReference>
<feature type="compositionally biased region" description="Basic and acidic residues" evidence="3">
    <location>
        <begin position="376"/>
        <end position="387"/>
    </location>
</feature>